<dbReference type="InterPro" id="IPR011701">
    <property type="entry name" value="MFS"/>
</dbReference>
<organism evidence="8 9">
    <name type="scientific">Dactylosporangium salmoneum</name>
    <dbReference type="NCBI Taxonomy" id="53361"/>
    <lineage>
        <taxon>Bacteria</taxon>
        <taxon>Bacillati</taxon>
        <taxon>Actinomycetota</taxon>
        <taxon>Actinomycetes</taxon>
        <taxon>Micromonosporales</taxon>
        <taxon>Micromonosporaceae</taxon>
        <taxon>Dactylosporangium</taxon>
    </lineage>
</organism>
<evidence type="ECO:0000256" key="2">
    <source>
        <dbReference type="ARBA" id="ARBA00022475"/>
    </source>
</evidence>
<evidence type="ECO:0000313" key="8">
    <source>
        <dbReference type="EMBL" id="GAA2359948.1"/>
    </source>
</evidence>
<dbReference type="EMBL" id="BAAARV010000046">
    <property type="protein sequence ID" value="GAA2359948.1"/>
    <property type="molecule type" value="Genomic_DNA"/>
</dbReference>
<accession>A0ABP5TSU1</accession>
<feature type="transmembrane region" description="Helical" evidence="6">
    <location>
        <begin position="47"/>
        <end position="68"/>
    </location>
</feature>
<feature type="transmembrane region" description="Helical" evidence="6">
    <location>
        <begin position="282"/>
        <end position="301"/>
    </location>
</feature>
<feature type="transmembrane region" description="Helical" evidence="6">
    <location>
        <begin position="334"/>
        <end position="353"/>
    </location>
</feature>
<evidence type="ECO:0000256" key="1">
    <source>
        <dbReference type="ARBA" id="ARBA00004651"/>
    </source>
</evidence>
<dbReference type="PANTHER" id="PTHR23513">
    <property type="entry name" value="INTEGRAL MEMBRANE EFFLUX PROTEIN-RELATED"/>
    <property type="match status" value="1"/>
</dbReference>
<keyword evidence="4 6" id="KW-1133">Transmembrane helix</keyword>
<feature type="transmembrane region" description="Helical" evidence="6">
    <location>
        <begin position="250"/>
        <end position="270"/>
    </location>
</feature>
<sequence>MSNGGGVSLWRSRNFQIFLAGQTLSALGDSFSFVAIPLLVLQATGSVVQMGVVTALVGASSVVTGIFAGYIADHADRRRLLIACDVARFVLYGLVAVVWLVSPQIWLLYVVVPLAGAFAQQFQVTYVTVVPALVPAGQITRANGHLYSSYAVASVAGPMLAGLLSAAFGPAWAVAIDATTFAASAAGLVLIRIRPTTLAPAAPDAATADAAEAPTGQGGAPPAVTGRRALVRDFLAGVTFLWRHPVLRSLTVLLSLLLFITTGLTDLIIYYLKHDLGRSDGVVGYVLAAATLGSLLAASTVAPVRDRLGFGGCWIGSWALCGVTIAGLGLTRSVIVVGVLATVQLVATGWAGIASMSLRQEVTPDHLLGRVTSAFWTLHNSLGPIGAAALTAAAARYGVMATCVVGGTACVAIALAALATPIRQRRPERLEEAVS</sequence>
<dbReference type="Gene3D" id="1.20.1250.20">
    <property type="entry name" value="MFS general substrate transporter like domains"/>
    <property type="match status" value="1"/>
</dbReference>
<comment type="subcellular location">
    <subcellularLocation>
        <location evidence="1">Cell membrane</location>
        <topology evidence="1">Multi-pass membrane protein</topology>
    </subcellularLocation>
</comment>
<dbReference type="InterPro" id="IPR020846">
    <property type="entry name" value="MFS_dom"/>
</dbReference>
<feature type="transmembrane region" description="Helical" evidence="6">
    <location>
        <begin position="106"/>
        <end position="134"/>
    </location>
</feature>
<dbReference type="PROSITE" id="PS50850">
    <property type="entry name" value="MFS"/>
    <property type="match status" value="1"/>
</dbReference>
<evidence type="ECO:0000256" key="4">
    <source>
        <dbReference type="ARBA" id="ARBA00022989"/>
    </source>
</evidence>
<evidence type="ECO:0000259" key="7">
    <source>
        <dbReference type="PROSITE" id="PS50850"/>
    </source>
</evidence>
<dbReference type="PANTHER" id="PTHR23513:SF6">
    <property type="entry name" value="MAJOR FACILITATOR SUPERFAMILY ASSOCIATED DOMAIN-CONTAINING PROTEIN"/>
    <property type="match status" value="1"/>
</dbReference>
<feature type="domain" description="Major facilitator superfamily (MFS) profile" evidence="7">
    <location>
        <begin position="9"/>
        <end position="424"/>
    </location>
</feature>
<dbReference type="Proteomes" id="UP001501444">
    <property type="component" value="Unassembled WGS sequence"/>
</dbReference>
<dbReference type="Pfam" id="PF07690">
    <property type="entry name" value="MFS_1"/>
    <property type="match status" value="1"/>
</dbReference>
<gene>
    <name evidence="8" type="ORF">GCM10010170_054550</name>
</gene>
<reference evidence="9" key="1">
    <citation type="journal article" date="2019" name="Int. J. Syst. Evol. Microbiol.">
        <title>The Global Catalogue of Microorganisms (GCM) 10K type strain sequencing project: providing services to taxonomists for standard genome sequencing and annotation.</title>
        <authorList>
            <consortium name="The Broad Institute Genomics Platform"/>
            <consortium name="The Broad Institute Genome Sequencing Center for Infectious Disease"/>
            <person name="Wu L."/>
            <person name="Ma J."/>
        </authorList>
    </citation>
    <scope>NUCLEOTIDE SEQUENCE [LARGE SCALE GENOMIC DNA]</scope>
    <source>
        <strain evidence="9">JCM 3272</strain>
    </source>
</reference>
<protein>
    <recommendedName>
        <fullName evidence="7">Major facilitator superfamily (MFS) profile domain-containing protein</fullName>
    </recommendedName>
</protein>
<feature type="transmembrane region" description="Helical" evidence="6">
    <location>
        <begin position="308"/>
        <end position="328"/>
    </location>
</feature>
<keyword evidence="9" id="KW-1185">Reference proteome</keyword>
<evidence type="ECO:0000313" key="9">
    <source>
        <dbReference type="Proteomes" id="UP001501444"/>
    </source>
</evidence>
<keyword evidence="2" id="KW-1003">Cell membrane</keyword>
<evidence type="ECO:0000256" key="5">
    <source>
        <dbReference type="ARBA" id="ARBA00023136"/>
    </source>
</evidence>
<feature type="transmembrane region" description="Helical" evidence="6">
    <location>
        <begin position="146"/>
        <end position="165"/>
    </location>
</feature>
<feature type="transmembrane region" description="Helical" evidence="6">
    <location>
        <begin position="374"/>
        <end position="393"/>
    </location>
</feature>
<proteinExistence type="predicted"/>
<evidence type="ECO:0000256" key="3">
    <source>
        <dbReference type="ARBA" id="ARBA00022692"/>
    </source>
</evidence>
<dbReference type="CDD" id="cd06173">
    <property type="entry name" value="MFS_MefA_like"/>
    <property type="match status" value="1"/>
</dbReference>
<feature type="transmembrane region" description="Helical" evidence="6">
    <location>
        <begin position="399"/>
        <end position="419"/>
    </location>
</feature>
<comment type="caution">
    <text evidence="8">The sequence shown here is derived from an EMBL/GenBank/DDBJ whole genome shotgun (WGS) entry which is preliminary data.</text>
</comment>
<keyword evidence="5 6" id="KW-0472">Membrane</keyword>
<name>A0ABP5TSU1_9ACTN</name>
<dbReference type="InterPro" id="IPR036259">
    <property type="entry name" value="MFS_trans_sf"/>
</dbReference>
<keyword evidence="3 6" id="KW-0812">Transmembrane</keyword>
<evidence type="ECO:0000256" key="6">
    <source>
        <dbReference type="SAM" id="Phobius"/>
    </source>
</evidence>
<feature type="transmembrane region" description="Helical" evidence="6">
    <location>
        <begin position="171"/>
        <end position="191"/>
    </location>
</feature>
<dbReference type="SUPFAM" id="SSF103473">
    <property type="entry name" value="MFS general substrate transporter"/>
    <property type="match status" value="1"/>
</dbReference>